<dbReference type="GO" id="GO:0008270">
    <property type="term" value="F:zinc ion binding"/>
    <property type="evidence" value="ECO:0007669"/>
    <property type="project" value="UniProtKB-KW"/>
</dbReference>
<dbReference type="Pfam" id="PF13155">
    <property type="entry name" value="Toprim_2"/>
    <property type="match status" value="1"/>
</dbReference>
<dbReference type="GO" id="GO:0006269">
    <property type="term" value="P:DNA replication, synthesis of primer"/>
    <property type="evidence" value="ECO:0007669"/>
    <property type="project" value="UniProtKB-KW"/>
</dbReference>
<evidence type="ECO:0000256" key="7">
    <source>
        <dbReference type="ARBA" id="ARBA00022771"/>
    </source>
</evidence>
<dbReference type="CDD" id="cd03364">
    <property type="entry name" value="TOPRIM_DnaG_primases"/>
    <property type="match status" value="1"/>
</dbReference>
<keyword evidence="4" id="KW-0548">Nucleotidyltransferase</keyword>
<dbReference type="SUPFAM" id="SSF57783">
    <property type="entry name" value="Zinc beta-ribbon"/>
    <property type="match status" value="1"/>
</dbReference>
<protein>
    <submittedName>
        <fullName evidence="11">Bacterial DnaG primase, TOPRIM domain</fullName>
    </submittedName>
</protein>
<evidence type="ECO:0000256" key="3">
    <source>
        <dbReference type="ARBA" id="ARBA00022679"/>
    </source>
</evidence>
<dbReference type="GO" id="GO:0003677">
    <property type="term" value="F:DNA binding"/>
    <property type="evidence" value="ECO:0007669"/>
    <property type="project" value="InterPro"/>
</dbReference>
<sequence length="316" mass="35768">MLQRGFRQQAYTSDIFQEDQIREIVKVCGVSIGSELDTHFLVYCPFHYNVHTPACEIDKEKGLFICFSCGENGTLLDFIMRTTKRNYFEAMRVISAAEKSLDFVEVIDKAVEEKPDFVEFDVATIERLHSSLMSSNKAVNYFLGRKITKEAMKHFNLGYSEKQDMVTVPVYSHTDICVGFVGRSIEGKVFKNSTGTPRNKILFNLNNVKFQEVVIVESSFDAIRLWQLGIPAIATLGANLGKIQTQLINKYVIKLILAMDQDDAGSTLMKNLLKNVSVPMVKMNFPDEVKDIGDMTDEQILESHKMSTAFDIALQL</sequence>
<evidence type="ECO:0000256" key="9">
    <source>
        <dbReference type="ARBA" id="ARBA00023163"/>
    </source>
</evidence>
<accession>A0A6J7WV27</accession>
<dbReference type="Pfam" id="PF01807">
    <property type="entry name" value="Zn_ribbon_DnaG"/>
    <property type="match status" value="1"/>
</dbReference>
<feature type="domain" description="Toprim" evidence="10">
    <location>
        <begin position="211"/>
        <end position="286"/>
    </location>
</feature>
<organism evidence="11">
    <name type="scientific">uncultured Caudovirales phage</name>
    <dbReference type="NCBI Taxonomy" id="2100421"/>
    <lineage>
        <taxon>Viruses</taxon>
        <taxon>Duplodnaviria</taxon>
        <taxon>Heunggongvirae</taxon>
        <taxon>Uroviricota</taxon>
        <taxon>Caudoviricetes</taxon>
        <taxon>Peduoviridae</taxon>
        <taxon>Maltschvirus</taxon>
        <taxon>Maltschvirus maltsch</taxon>
    </lineage>
</organism>
<keyword evidence="5" id="KW-0235">DNA replication</keyword>
<dbReference type="SMART" id="SM00400">
    <property type="entry name" value="ZnF_CHCC"/>
    <property type="match status" value="1"/>
</dbReference>
<evidence type="ECO:0000256" key="4">
    <source>
        <dbReference type="ARBA" id="ARBA00022695"/>
    </source>
</evidence>
<dbReference type="InterPro" id="IPR034151">
    <property type="entry name" value="TOPRIM_DnaG_bac"/>
</dbReference>
<dbReference type="SUPFAM" id="SSF56731">
    <property type="entry name" value="DNA primase core"/>
    <property type="match status" value="1"/>
</dbReference>
<evidence type="ECO:0000259" key="10">
    <source>
        <dbReference type="PROSITE" id="PS50880"/>
    </source>
</evidence>
<keyword evidence="9" id="KW-0804">Transcription</keyword>
<evidence type="ECO:0000256" key="5">
    <source>
        <dbReference type="ARBA" id="ARBA00022705"/>
    </source>
</evidence>
<proteinExistence type="predicted"/>
<dbReference type="PANTHER" id="PTHR30313">
    <property type="entry name" value="DNA PRIMASE"/>
    <property type="match status" value="1"/>
</dbReference>
<dbReference type="Gene3D" id="3.40.1360.10">
    <property type="match status" value="1"/>
</dbReference>
<name>A0A6J7WV27_9CAUD</name>
<dbReference type="PANTHER" id="PTHR30313:SF2">
    <property type="entry name" value="DNA PRIMASE"/>
    <property type="match status" value="1"/>
</dbReference>
<keyword evidence="2" id="KW-0639">Primosome</keyword>
<evidence type="ECO:0000256" key="6">
    <source>
        <dbReference type="ARBA" id="ARBA00022723"/>
    </source>
</evidence>
<keyword evidence="1" id="KW-0240">DNA-directed RNA polymerase</keyword>
<dbReference type="SMART" id="SM00493">
    <property type="entry name" value="TOPRIM"/>
    <property type="match status" value="1"/>
</dbReference>
<evidence type="ECO:0000256" key="8">
    <source>
        <dbReference type="ARBA" id="ARBA00022833"/>
    </source>
</evidence>
<dbReference type="InterPro" id="IPR050219">
    <property type="entry name" value="DnaG_primase"/>
</dbReference>
<keyword evidence="8" id="KW-0862">Zinc</keyword>
<dbReference type="Gene3D" id="3.90.580.10">
    <property type="entry name" value="Zinc finger, CHC2-type domain"/>
    <property type="match status" value="1"/>
</dbReference>
<dbReference type="GO" id="GO:0000428">
    <property type="term" value="C:DNA-directed RNA polymerase complex"/>
    <property type="evidence" value="ECO:0007669"/>
    <property type="project" value="UniProtKB-KW"/>
</dbReference>
<dbReference type="GO" id="GO:0003899">
    <property type="term" value="F:DNA-directed RNA polymerase activity"/>
    <property type="evidence" value="ECO:0007669"/>
    <property type="project" value="InterPro"/>
</dbReference>
<dbReference type="InterPro" id="IPR006171">
    <property type="entry name" value="TOPRIM_dom"/>
</dbReference>
<reference evidence="11" key="1">
    <citation type="submission" date="2020-05" db="EMBL/GenBank/DDBJ databases">
        <authorList>
            <person name="Chiriac C."/>
            <person name="Salcher M."/>
            <person name="Ghai R."/>
            <person name="Kavagutti S V."/>
        </authorList>
    </citation>
    <scope>NUCLEOTIDE SEQUENCE</scope>
</reference>
<dbReference type="PROSITE" id="PS50880">
    <property type="entry name" value="TOPRIM"/>
    <property type="match status" value="1"/>
</dbReference>
<dbReference type="InterPro" id="IPR002694">
    <property type="entry name" value="Znf_CHC2"/>
</dbReference>
<gene>
    <name evidence="11" type="ORF">UFOVP359_83</name>
</gene>
<keyword evidence="3" id="KW-0808">Transferase</keyword>
<evidence type="ECO:0000256" key="1">
    <source>
        <dbReference type="ARBA" id="ARBA00022478"/>
    </source>
</evidence>
<evidence type="ECO:0000256" key="2">
    <source>
        <dbReference type="ARBA" id="ARBA00022515"/>
    </source>
</evidence>
<keyword evidence="7" id="KW-0863">Zinc-finger</keyword>
<evidence type="ECO:0000313" key="11">
    <source>
        <dbReference type="EMBL" id="CAB5221816.1"/>
    </source>
</evidence>
<dbReference type="EMBL" id="LR798295">
    <property type="protein sequence ID" value="CAB5221816.1"/>
    <property type="molecule type" value="Genomic_DNA"/>
</dbReference>
<keyword evidence="6" id="KW-0479">Metal-binding</keyword>
<dbReference type="InterPro" id="IPR036977">
    <property type="entry name" value="DNA_primase_Znf_CHC2"/>
</dbReference>